<dbReference type="GO" id="GO:0004784">
    <property type="term" value="F:superoxide dismutase activity"/>
    <property type="evidence" value="ECO:0007669"/>
    <property type="project" value="UniProtKB-EC"/>
</dbReference>
<reference evidence="7 8" key="1">
    <citation type="submission" date="2016-04" db="EMBL/GenBank/DDBJ databases">
        <authorList>
            <consortium name="Pathogen Informatics"/>
        </authorList>
    </citation>
    <scope>NUCLEOTIDE SEQUENCE [LARGE SCALE GENOMIC DNA]</scope>
    <source>
        <strain evidence="7 8">H050680373</strain>
    </source>
</reference>
<feature type="binding site" evidence="5">
    <location>
        <position position="26"/>
    </location>
    <ligand>
        <name>Mn(2+)</name>
        <dbReference type="ChEBI" id="CHEBI:29035"/>
    </ligand>
</feature>
<dbReference type="InterPro" id="IPR019832">
    <property type="entry name" value="Mn/Fe_SOD_C"/>
</dbReference>
<dbReference type="InterPro" id="IPR036314">
    <property type="entry name" value="SOD_C_sf"/>
</dbReference>
<name>A0A157SRJ2_9BORD</name>
<feature type="domain" description="Manganese/iron superoxide dismutase C-terminal" evidence="6">
    <location>
        <begin position="90"/>
        <end position="191"/>
    </location>
</feature>
<keyword evidence="4 7" id="KW-0560">Oxidoreductase</keyword>
<dbReference type="PANTHER" id="PTHR11404:SF6">
    <property type="entry name" value="SUPEROXIDE DISMUTASE [MN], MITOCHONDRIAL"/>
    <property type="match status" value="1"/>
</dbReference>
<dbReference type="InterPro" id="IPR001189">
    <property type="entry name" value="Mn/Fe_SOD"/>
</dbReference>
<proteinExistence type="inferred from homology"/>
<dbReference type="SUPFAM" id="SSF46609">
    <property type="entry name" value="Fe,Mn superoxide dismutase (SOD), N-terminal domain"/>
    <property type="match status" value="1"/>
</dbReference>
<evidence type="ECO:0000256" key="2">
    <source>
        <dbReference type="ARBA" id="ARBA00012682"/>
    </source>
</evidence>
<dbReference type="EC" id="1.15.1.1" evidence="2"/>
<dbReference type="EMBL" id="FKIF01000008">
    <property type="protein sequence ID" value="SAI73049.1"/>
    <property type="molecule type" value="Genomic_DNA"/>
</dbReference>
<feature type="binding site" evidence="5">
    <location>
        <position position="162"/>
    </location>
    <ligand>
        <name>Mn(2+)</name>
        <dbReference type="ChEBI" id="CHEBI:29035"/>
    </ligand>
</feature>
<protein>
    <recommendedName>
        <fullName evidence="2">superoxide dismutase</fullName>
        <ecNumber evidence="2">1.15.1.1</ecNumber>
    </recommendedName>
</protein>
<dbReference type="InterPro" id="IPR036324">
    <property type="entry name" value="Mn/Fe_SOD_N_sf"/>
</dbReference>
<dbReference type="Pfam" id="PF02777">
    <property type="entry name" value="Sod_Fe_C"/>
    <property type="match status" value="1"/>
</dbReference>
<dbReference type="OrthoDB" id="9811849at2"/>
<dbReference type="InterPro" id="IPR050265">
    <property type="entry name" value="Fe/Mn_Superoxide_Dismutase"/>
</dbReference>
<gene>
    <name evidence="7" type="primary">chrC</name>
    <name evidence="7" type="ORF">SAMEA3906486_04432</name>
</gene>
<dbReference type="RefSeq" id="WP_028240156.1">
    <property type="nucleotide sequence ID" value="NZ_FKIF01000008.1"/>
</dbReference>
<dbReference type="SUPFAM" id="SSF54719">
    <property type="entry name" value="Fe,Mn superoxide dismutase (SOD), C-terminal domain"/>
    <property type="match status" value="1"/>
</dbReference>
<feature type="binding site" evidence="5">
    <location>
        <position position="158"/>
    </location>
    <ligand>
        <name>Mn(2+)</name>
        <dbReference type="ChEBI" id="CHEBI:29035"/>
    </ligand>
</feature>
<dbReference type="Gene3D" id="3.55.40.20">
    <property type="entry name" value="Iron/manganese superoxide dismutase, C-terminal domain"/>
    <property type="match status" value="1"/>
</dbReference>
<dbReference type="Proteomes" id="UP000076848">
    <property type="component" value="Unassembled WGS sequence"/>
</dbReference>
<dbReference type="GO" id="GO:0046872">
    <property type="term" value="F:metal ion binding"/>
    <property type="evidence" value="ECO:0007669"/>
    <property type="project" value="UniProtKB-KW"/>
</dbReference>
<keyword evidence="3 5" id="KW-0479">Metal-binding</keyword>
<dbReference type="AlphaFoldDB" id="A0A157SRJ2"/>
<evidence type="ECO:0000259" key="6">
    <source>
        <dbReference type="Pfam" id="PF02777"/>
    </source>
</evidence>
<evidence type="ECO:0000256" key="1">
    <source>
        <dbReference type="ARBA" id="ARBA00008714"/>
    </source>
</evidence>
<evidence type="ECO:0000313" key="7">
    <source>
        <dbReference type="EMBL" id="SAI73049.1"/>
    </source>
</evidence>
<evidence type="ECO:0000256" key="5">
    <source>
        <dbReference type="PIRSR" id="PIRSR000349-1"/>
    </source>
</evidence>
<evidence type="ECO:0000256" key="3">
    <source>
        <dbReference type="ARBA" id="ARBA00022723"/>
    </source>
</evidence>
<organism evidence="7 8">
    <name type="scientific">Bordetella ansorpii</name>
    <dbReference type="NCBI Taxonomy" id="288768"/>
    <lineage>
        <taxon>Bacteria</taxon>
        <taxon>Pseudomonadati</taxon>
        <taxon>Pseudomonadota</taxon>
        <taxon>Betaproteobacteria</taxon>
        <taxon>Burkholderiales</taxon>
        <taxon>Alcaligenaceae</taxon>
        <taxon>Bordetella</taxon>
    </lineage>
</organism>
<feature type="binding site" evidence="5">
    <location>
        <position position="75"/>
    </location>
    <ligand>
        <name>Mn(2+)</name>
        <dbReference type="ChEBI" id="CHEBI:29035"/>
    </ligand>
</feature>
<accession>A0A157SRJ2</accession>
<keyword evidence="8" id="KW-1185">Reference proteome</keyword>
<dbReference type="PANTHER" id="PTHR11404">
    <property type="entry name" value="SUPEROXIDE DISMUTASE 2"/>
    <property type="match status" value="1"/>
</dbReference>
<comment type="similarity">
    <text evidence="1">Belongs to the iron/manganese superoxide dismutase family.</text>
</comment>
<dbReference type="FunFam" id="3.55.40.20:FF:000004">
    <property type="entry name" value="Superoxide dismutase [Fe]"/>
    <property type="match status" value="1"/>
</dbReference>
<dbReference type="PIRSF" id="PIRSF000349">
    <property type="entry name" value="SODismutase"/>
    <property type="match status" value="1"/>
</dbReference>
<evidence type="ECO:0000256" key="4">
    <source>
        <dbReference type="ARBA" id="ARBA00023002"/>
    </source>
</evidence>
<sequence length="199" mass="22109">MSLEIRALPIDPTSLRGLSERLIVSHHENNYSGAVKRLNAIRRKLAELDYLNEAGFLINGLKREELVAYNSMVLHEVYFAALGGDGQLPPGDLRDAIERDFGSLARWQTEFSAMGKALAGGSGWVLLVWSPRDGRLSNQWGSDHCHAMAGGTPILALDMYEHAYHIDYGAKAAAYVDAFMENILWDEVANRYIQCARTA</sequence>
<evidence type="ECO:0000313" key="8">
    <source>
        <dbReference type="Proteomes" id="UP000076848"/>
    </source>
</evidence>
<dbReference type="STRING" id="288768.SAMEA3906486_04432"/>